<reference evidence="2 3" key="1">
    <citation type="submission" date="2019-03" db="EMBL/GenBank/DDBJ databases">
        <title>Genomic Encyclopedia of Type Strains, Phase IV (KMG-IV): sequencing the most valuable type-strain genomes for metagenomic binning, comparative biology and taxonomic classification.</title>
        <authorList>
            <person name="Goeker M."/>
        </authorList>
    </citation>
    <scope>NUCLEOTIDE SEQUENCE [LARGE SCALE GENOMIC DNA]</scope>
    <source>
        <strain evidence="2 3">DSM 16998</strain>
    </source>
</reference>
<dbReference type="AlphaFoldDB" id="A0A4V3CT88"/>
<evidence type="ECO:0000313" key="2">
    <source>
        <dbReference type="EMBL" id="TDP64274.1"/>
    </source>
</evidence>
<evidence type="ECO:0000256" key="1">
    <source>
        <dbReference type="SAM" id="MobiDB-lite"/>
    </source>
</evidence>
<sequence length="60" mass="6691">MKPEKLVFVVALSALVTSSLMACRRVHRHRLQAVVPRPKSEAMQTWEGEGGNLRPAPQQP</sequence>
<dbReference type="PROSITE" id="PS51257">
    <property type="entry name" value="PROKAR_LIPOPROTEIN"/>
    <property type="match status" value="1"/>
</dbReference>
<dbReference type="EMBL" id="SNXS01000004">
    <property type="protein sequence ID" value="TDP64274.1"/>
    <property type="molecule type" value="Genomic_DNA"/>
</dbReference>
<dbReference type="RefSeq" id="WP_133702091.1">
    <property type="nucleotide sequence ID" value="NZ_SNXS01000004.1"/>
</dbReference>
<protein>
    <recommendedName>
        <fullName evidence="4">Lipoprotein</fullName>
    </recommendedName>
</protein>
<gene>
    <name evidence="2" type="ORF">DES47_104563</name>
</gene>
<evidence type="ECO:0008006" key="4">
    <source>
        <dbReference type="Google" id="ProtNLM"/>
    </source>
</evidence>
<keyword evidence="3" id="KW-1185">Reference proteome</keyword>
<organism evidence="2 3">
    <name type="scientific">Roseateles toxinivorans</name>
    <dbReference type="NCBI Taxonomy" id="270368"/>
    <lineage>
        <taxon>Bacteria</taxon>
        <taxon>Pseudomonadati</taxon>
        <taxon>Pseudomonadota</taxon>
        <taxon>Betaproteobacteria</taxon>
        <taxon>Burkholderiales</taxon>
        <taxon>Sphaerotilaceae</taxon>
        <taxon>Roseateles</taxon>
    </lineage>
</organism>
<accession>A0A4V3CT88</accession>
<proteinExistence type="predicted"/>
<dbReference type="Proteomes" id="UP000295361">
    <property type="component" value="Unassembled WGS sequence"/>
</dbReference>
<comment type="caution">
    <text evidence="2">The sequence shown here is derived from an EMBL/GenBank/DDBJ whole genome shotgun (WGS) entry which is preliminary data.</text>
</comment>
<evidence type="ECO:0000313" key="3">
    <source>
        <dbReference type="Proteomes" id="UP000295361"/>
    </source>
</evidence>
<feature type="region of interest" description="Disordered" evidence="1">
    <location>
        <begin position="37"/>
        <end position="60"/>
    </location>
</feature>
<name>A0A4V3CT88_9BURK</name>
<dbReference type="InParanoid" id="A0A4V3CT88"/>